<dbReference type="EMBL" id="CP042912">
    <property type="protein sequence ID" value="QEG23084.1"/>
    <property type="molecule type" value="Genomic_DNA"/>
</dbReference>
<evidence type="ECO:0000313" key="3">
    <source>
        <dbReference type="EMBL" id="QEG23084.1"/>
    </source>
</evidence>
<feature type="transmembrane region" description="Helical" evidence="2">
    <location>
        <begin position="12"/>
        <end position="32"/>
    </location>
</feature>
<feature type="compositionally biased region" description="Polar residues" evidence="1">
    <location>
        <begin position="401"/>
        <end position="417"/>
    </location>
</feature>
<gene>
    <name evidence="3" type="ORF">MFFC18_29790</name>
</gene>
<evidence type="ECO:0008006" key="5">
    <source>
        <dbReference type="Google" id="ProtNLM"/>
    </source>
</evidence>
<dbReference type="InterPro" id="IPR027304">
    <property type="entry name" value="Trigger_fact/SurA_dom_sf"/>
</dbReference>
<feature type="compositionally biased region" description="Low complexity" evidence="1">
    <location>
        <begin position="427"/>
        <end position="449"/>
    </location>
</feature>
<reference evidence="3 4" key="1">
    <citation type="submission" date="2019-08" db="EMBL/GenBank/DDBJ databases">
        <title>Deep-cultivation of Planctomycetes and their phenomic and genomic characterization uncovers novel biology.</title>
        <authorList>
            <person name="Wiegand S."/>
            <person name="Jogler M."/>
            <person name="Boedeker C."/>
            <person name="Pinto D."/>
            <person name="Vollmers J."/>
            <person name="Rivas-Marin E."/>
            <person name="Kohn T."/>
            <person name="Peeters S.H."/>
            <person name="Heuer A."/>
            <person name="Rast P."/>
            <person name="Oberbeckmann S."/>
            <person name="Bunk B."/>
            <person name="Jeske O."/>
            <person name="Meyerdierks A."/>
            <person name="Storesund J.E."/>
            <person name="Kallscheuer N."/>
            <person name="Luecker S."/>
            <person name="Lage O.M."/>
            <person name="Pohl T."/>
            <person name="Merkel B.J."/>
            <person name="Hornburger P."/>
            <person name="Mueller R.-W."/>
            <person name="Bruemmer F."/>
            <person name="Labrenz M."/>
            <person name="Spormann A.M."/>
            <person name="Op den Camp H."/>
            <person name="Overmann J."/>
            <person name="Amann R."/>
            <person name="Jetten M.S.M."/>
            <person name="Mascher T."/>
            <person name="Medema M.H."/>
            <person name="Devos D.P."/>
            <person name="Kaster A.-K."/>
            <person name="Ovreas L."/>
            <person name="Rohde M."/>
            <person name="Galperin M.Y."/>
            <person name="Jogler C."/>
        </authorList>
    </citation>
    <scope>NUCLEOTIDE SEQUENCE [LARGE SCALE GENOMIC DNA]</scope>
    <source>
        <strain evidence="3 4">FC18</strain>
    </source>
</reference>
<dbReference type="AlphaFoldDB" id="A0A5B9P9V6"/>
<sequence length="798" mass="88647">MSPLRWFRRHATWMLIIFGVVLMAIFGLGPVFDQMTQGFQSTGGLADDPVIIKYRDGDITRSKLDELQRNHYATRRFLGALVEQAAKQCEAKDVQYSPLAAMVQPLSRADNQDVIDEQMLVRKLLADRAEDEGVVVSDGMIDDYLSLMAGQAEFAPRDWKQINKLVNQRIPMTVIRKHLGLELKTMQMQQYASVGIPLNPIPTEAVELYARANNRIECEVVPVSVEEYVSKVTEQPGDAELRALYEEGKYEYADVGMQTPGFKVPRKVNVQYFVGEMGTFLDNEMAKLTDAQVAAEYEKLVAAEDPMVVEIVPQAEPEGFDLDLSDDEPAKEESSEAKTEPSDADANVDVKADVPVLSMPEAETTEPAVPDPEKLLKDVPAETKPADGLKVTPAEEGAGSGSDQSVLVRGTKSQFASFVQEEEPASEESSATETTAAETTTPGTTQEGGSDVGGIGDMQLSDETAGPSTGEATKKTQIKPLADVADDIRRRLAIATAFSKKNEAIKRAMISMQTYQNQVLRWETSRESEKTESSKPEMPDFDAIAKDNGLVFRESGMMLNSELAETDIGRVFIDVETITPQGPVRTGIQLSANKIFLDFDRVEVLIPQVLDDNLTRNSYVYWLAEKEDVRIPEFDEAKPEIIKYWKHQQAVELARKAAEQIAAKAKSEGKKLTELYPDTAAPTGEFTWFRPGRNATATYGMPFGIDNPGEEFMSTAFSLEENGTGVAANQARSKVYAIQRTTPAASVSELGQEYLEQQFFRFKRVPTDVMGAAQYYAQELEYDWRDEFVKSMELKRMK</sequence>
<protein>
    <recommendedName>
        <fullName evidence="5">Periplasmic folding chaperone</fullName>
    </recommendedName>
</protein>
<name>A0A5B9P9V6_9BACT</name>
<keyword evidence="2" id="KW-0812">Transmembrane</keyword>
<proteinExistence type="predicted"/>
<dbReference type="Proteomes" id="UP000322214">
    <property type="component" value="Chromosome"/>
</dbReference>
<keyword evidence="4" id="KW-1185">Reference proteome</keyword>
<organism evidence="3 4">
    <name type="scientific">Mariniblastus fucicola</name>
    <dbReference type="NCBI Taxonomy" id="980251"/>
    <lineage>
        <taxon>Bacteria</taxon>
        <taxon>Pseudomonadati</taxon>
        <taxon>Planctomycetota</taxon>
        <taxon>Planctomycetia</taxon>
        <taxon>Pirellulales</taxon>
        <taxon>Pirellulaceae</taxon>
        <taxon>Mariniblastus</taxon>
    </lineage>
</organism>
<feature type="compositionally biased region" description="Basic and acidic residues" evidence="1">
    <location>
        <begin position="331"/>
        <end position="341"/>
    </location>
</feature>
<feature type="compositionally biased region" description="Low complexity" evidence="1">
    <location>
        <begin position="344"/>
        <end position="356"/>
    </location>
</feature>
<evidence type="ECO:0000256" key="1">
    <source>
        <dbReference type="SAM" id="MobiDB-lite"/>
    </source>
</evidence>
<dbReference type="SUPFAM" id="SSF109998">
    <property type="entry name" value="Triger factor/SurA peptide-binding domain-like"/>
    <property type="match status" value="1"/>
</dbReference>
<feature type="region of interest" description="Disordered" evidence="1">
    <location>
        <begin position="316"/>
        <end position="477"/>
    </location>
</feature>
<feature type="compositionally biased region" description="Acidic residues" evidence="1">
    <location>
        <begin position="318"/>
        <end position="330"/>
    </location>
</feature>
<dbReference type="KEGG" id="mff:MFFC18_29790"/>
<keyword evidence="2" id="KW-1133">Transmembrane helix</keyword>
<feature type="compositionally biased region" description="Basic and acidic residues" evidence="1">
    <location>
        <begin position="371"/>
        <end position="387"/>
    </location>
</feature>
<accession>A0A5B9P9V6</accession>
<evidence type="ECO:0000313" key="4">
    <source>
        <dbReference type="Proteomes" id="UP000322214"/>
    </source>
</evidence>
<keyword evidence="2" id="KW-0472">Membrane</keyword>
<evidence type="ECO:0000256" key="2">
    <source>
        <dbReference type="SAM" id="Phobius"/>
    </source>
</evidence>